<dbReference type="GO" id="GO:0003723">
    <property type="term" value="F:RNA binding"/>
    <property type="evidence" value="ECO:0007669"/>
    <property type="project" value="InterPro"/>
</dbReference>
<dbReference type="SUPFAM" id="SSF63570">
    <property type="entry name" value="PABC (PABP) domain"/>
    <property type="match status" value="1"/>
</dbReference>
<evidence type="ECO:0000259" key="1">
    <source>
        <dbReference type="Pfam" id="PF00658"/>
    </source>
</evidence>
<feature type="domain" description="PABC" evidence="1">
    <location>
        <begin position="140"/>
        <end position="175"/>
    </location>
</feature>
<evidence type="ECO:0000313" key="2">
    <source>
        <dbReference type="EMBL" id="KAK1784580.1"/>
    </source>
</evidence>
<dbReference type="InterPro" id="IPR002004">
    <property type="entry name" value="PABP_HYD_C"/>
</dbReference>
<dbReference type="EMBL" id="JAROKS010000032">
    <property type="protein sequence ID" value="KAK1784580.1"/>
    <property type="molecule type" value="Genomic_DNA"/>
</dbReference>
<accession>A0AAD8YRQ3</accession>
<dbReference type="InterPro" id="IPR036053">
    <property type="entry name" value="PABP-dom"/>
</dbReference>
<sequence>MTEMNGRVVGTKPLYVALAQRKEERQAHLSNKYMKRTASVSALPNLVLNPYQPAPAPPATTWKPFHKLRTGLPATRAGNWHSSTPAPPGLRTAYNHSISNTCRVPSGRLQTNLWARNLSLPPCWIWNLRRSRSRCWVMDGLFPVIQNMHPNLAGTGLRLEIDNSELLHMLESPESH</sequence>
<dbReference type="Pfam" id="PF00658">
    <property type="entry name" value="MLLE"/>
    <property type="match status" value="1"/>
</dbReference>
<evidence type="ECO:0000313" key="3">
    <source>
        <dbReference type="Proteomes" id="UP001239994"/>
    </source>
</evidence>
<keyword evidence="3" id="KW-1185">Reference proteome</keyword>
<gene>
    <name evidence="2" type="ORF">P4O66_003697</name>
</gene>
<proteinExistence type="predicted"/>
<dbReference type="Proteomes" id="UP001239994">
    <property type="component" value="Unassembled WGS sequence"/>
</dbReference>
<organism evidence="2 3">
    <name type="scientific">Electrophorus voltai</name>
    <dbReference type="NCBI Taxonomy" id="2609070"/>
    <lineage>
        <taxon>Eukaryota</taxon>
        <taxon>Metazoa</taxon>
        <taxon>Chordata</taxon>
        <taxon>Craniata</taxon>
        <taxon>Vertebrata</taxon>
        <taxon>Euteleostomi</taxon>
        <taxon>Actinopterygii</taxon>
        <taxon>Neopterygii</taxon>
        <taxon>Teleostei</taxon>
        <taxon>Ostariophysi</taxon>
        <taxon>Gymnotiformes</taxon>
        <taxon>Gymnotoidei</taxon>
        <taxon>Gymnotidae</taxon>
        <taxon>Electrophorus</taxon>
    </lineage>
</organism>
<comment type="caution">
    <text evidence="2">The sequence shown here is derived from an EMBL/GenBank/DDBJ whole genome shotgun (WGS) entry which is preliminary data.</text>
</comment>
<protein>
    <recommendedName>
        <fullName evidence="1">PABC domain-containing protein</fullName>
    </recommendedName>
</protein>
<reference evidence="2" key="1">
    <citation type="submission" date="2023-03" db="EMBL/GenBank/DDBJ databases">
        <title>Electrophorus voltai genome.</title>
        <authorList>
            <person name="Bian C."/>
        </authorList>
    </citation>
    <scope>NUCLEOTIDE SEQUENCE</scope>
    <source>
        <strain evidence="2">CB-2022</strain>
        <tissue evidence="2">Muscle</tissue>
    </source>
</reference>
<dbReference type="Gene3D" id="1.10.1900.10">
    <property type="entry name" value="c-terminal domain of poly(a) binding protein"/>
    <property type="match status" value="1"/>
</dbReference>
<name>A0AAD8YRQ3_9TELE</name>
<dbReference type="AlphaFoldDB" id="A0AAD8YRQ3"/>